<evidence type="ECO:0000256" key="1">
    <source>
        <dbReference type="ARBA" id="ARBA00004123"/>
    </source>
</evidence>
<dbReference type="SUPFAM" id="SSF50978">
    <property type="entry name" value="WD40 repeat-like"/>
    <property type="match status" value="1"/>
</dbReference>
<reference evidence="7 8" key="1">
    <citation type="journal article" date="2019" name="Sci. Rep.">
        <title>Comparative genomics of chytrid fungi reveal insights into the obligate biotrophic and pathogenic lifestyle of Synchytrium endobioticum.</title>
        <authorList>
            <person name="van de Vossenberg B.T.L.H."/>
            <person name="Warris S."/>
            <person name="Nguyen H.D.T."/>
            <person name="van Gent-Pelzer M.P.E."/>
            <person name="Joly D.L."/>
            <person name="van de Geest H.C."/>
            <person name="Bonants P.J.M."/>
            <person name="Smith D.S."/>
            <person name="Levesque C.A."/>
            <person name="van der Lee T.A.J."/>
        </authorList>
    </citation>
    <scope>NUCLEOTIDE SEQUENCE [LARGE SCALE GENOMIC DNA]</scope>
    <source>
        <strain evidence="7 8">CBS 809.83</strain>
    </source>
</reference>
<sequence length="680" mass="73998">MARKSSQFSAQAVKQQLQNQELQQGSAFALSGFDNDSSSSSATSCQYFAVVAQGVDAFRLRIWDTRTSTLTMEHVAPAGITCTAVVWGTIGDNAAVDDSKKKRRRSGAPAGSTSQKVVAVGLSNGEVQLFSVAHGKVIRTLQGAHSAGVTHFAFAIDGVRGFSSGHDGLTVEWDVRSGAELGRYTDGKPVKKVCVSHDGTRLLTAGHAIKMWDLSTRELLRTYHGHASEVTKLQFSADDVNFVSAADDDRHIYVWDAARDGNSSDHVMALTTDSSLSHVALSGTDHVLALTEEGLVRLWANATKKDSAAPAKPKKKRATAVKSAEGLLRIISSEEGDESKQLPVLAATFSDSKILLARGNVVKPVFERVDYLTEDGKLEASIELSRKPVHSVLMSQDAAQVPSSSKSLVTPYSENDILVLGAADLPIDSSTMMGDASLLSNSEQNALKEPTLEERLSAITVSSAPSDAKTRKSKRPPTANSLHQMLSQAIHTSDVQLLEQALQVHDGDMILATVRRLPPSQVIPLLDQLMLRLQKRPNRAKELIEWVRAVVLVHAGYLMSVPHITSSLGALYQTLDSRASVFQKLLRLSGRLDLVVSQNALKNRTANGEVQEEEALYTYDEDEDDDSEDEDAVDGMEVDEDEEEEEDEDDDEDEEDEEEDDENEERETDAEASGIEDDDQ</sequence>
<keyword evidence="8" id="KW-1185">Reference proteome</keyword>
<comment type="subcellular location">
    <subcellularLocation>
        <location evidence="1">Nucleus</location>
    </subcellularLocation>
</comment>
<evidence type="ECO:0000256" key="2">
    <source>
        <dbReference type="ARBA" id="ARBA00023242"/>
    </source>
</evidence>
<keyword evidence="2" id="KW-0539">Nucleus</keyword>
<dbReference type="Pfam" id="PF04003">
    <property type="entry name" value="Utp12"/>
    <property type="match status" value="1"/>
</dbReference>
<dbReference type="Proteomes" id="UP000318582">
    <property type="component" value="Unassembled WGS sequence"/>
</dbReference>
<dbReference type="GO" id="GO:0000462">
    <property type="term" value="P:maturation of SSU-rRNA from tricistronic rRNA transcript (SSU-rRNA, 5.8S rRNA, LSU-rRNA)"/>
    <property type="evidence" value="ECO:0007669"/>
    <property type="project" value="TreeGrafter"/>
</dbReference>
<feature type="region of interest" description="Disordered" evidence="5">
    <location>
        <begin position="605"/>
        <end position="680"/>
    </location>
</feature>
<dbReference type="Pfam" id="PF00400">
    <property type="entry name" value="WD40"/>
    <property type="match status" value="1"/>
</dbReference>
<evidence type="ECO:0000256" key="5">
    <source>
        <dbReference type="SAM" id="MobiDB-lite"/>
    </source>
</evidence>
<dbReference type="PROSITE" id="PS50294">
    <property type="entry name" value="WD_REPEATS_REGION"/>
    <property type="match status" value="1"/>
</dbReference>
<dbReference type="PANTHER" id="PTHR44267">
    <property type="entry name" value="WD REPEAT-CONTAINING PROTEIN 43"/>
    <property type="match status" value="1"/>
</dbReference>
<dbReference type="InterPro" id="IPR001680">
    <property type="entry name" value="WD40_rpt"/>
</dbReference>
<comment type="caution">
    <text evidence="7">The sequence shown here is derived from an EMBL/GenBank/DDBJ whole genome shotgun (WGS) entry which is preliminary data.</text>
</comment>
<dbReference type="SMART" id="SM00320">
    <property type="entry name" value="WD40"/>
    <property type="match status" value="4"/>
</dbReference>
<dbReference type="InterPro" id="IPR007148">
    <property type="entry name" value="SSU_processome_Utp12"/>
</dbReference>
<evidence type="ECO:0000313" key="7">
    <source>
        <dbReference type="EMBL" id="TPX60118.1"/>
    </source>
</evidence>
<dbReference type="EMBL" id="QEAQ01000018">
    <property type="protein sequence ID" value="TPX60118.1"/>
    <property type="molecule type" value="Genomic_DNA"/>
</dbReference>
<feature type="compositionally biased region" description="Acidic residues" evidence="5">
    <location>
        <begin position="610"/>
        <end position="680"/>
    </location>
</feature>
<name>A0A507EAB7_9FUNG</name>
<organism evidence="7 8">
    <name type="scientific">Powellomyces hirtus</name>
    <dbReference type="NCBI Taxonomy" id="109895"/>
    <lineage>
        <taxon>Eukaryota</taxon>
        <taxon>Fungi</taxon>
        <taxon>Fungi incertae sedis</taxon>
        <taxon>Chytridiomycota</taxon>
        <taxon>Chytridiomycota incertae sedis</taxon>
        <taxon>Chytridiomycetes</taxon>
        <taxon>Spizellomycetales</taxon>
        <taxon>Powellomycetaceae</taxon>
        <taxon>Powellomyces</taxon>
    </lineage>
</organism>
<keyword evidence="4" id="KW-0853">WD repeat</keyword>
<evidence type="ECO:0000256" key="3">
    <source>
        <dbReference type="ARBA" id="ARBA00038335"/>
    </source>
</evidence>
<evidence type="ECO:0000313" key="8">
    <source>
        <dbReference type="Proteomes" id="UP000318582"/>
    </source>
</evidence>
<feature type="region of interest" description="Disordered" evidence="5">
    <location>
        <begin position="459"/>
        <end position="480"/>
    </location>
</feature>
<feature type="repeat" description="WD" evidence="4">
    <location>
        <begin position="223"/>
        <end position="256"/>
    </location>
</feature>
<evidence type="ECO:0000256" key="4">
    <source>
        <dbReference type="PROSITE-ProRule" id="PRU00221"/>
    </source>
</evidence>
<dbReference type="PANTHER" id="PTHR44267:SF1">
    <property type="entry name" value="WD REPEAT-CONTAINING PROTEIN 43"/>
    <property type="match status" value="1"/>
</dbReference>
<dbReference type="STRING" id="109895.A0A507EAB7"/>
<feature type="domain" description="Small-subunit processome Utp12" evidence="6">
    <location>
        <begin position="494"/>
        <end position="596"/>
    </location>
</feature>
<dbReference type="InterPro" id="IPR036322">
    <property type="entry name" value="WD40_repeat_dom_sf"/>
</dbReference>
<dbReference type="InterPro" id="IPR015943">
    <property type="entry name" value="WD40/YVTN_repeat-like_dom_sf"/>
</dbReference>
<accession>A0A507EAB7</accession>
<dbReference type="Gene3D" id="2.130.10.10">
    <property type="entry name" value="YVTN repeat-like/Quinoprotein amine dehydrogenase"/>
    <property type="match status" value="2"/>
</dbReference>
<proteinExistence type="inferred from homology"/>
<dbReference type="AlphaFoldDB" id="A0A507EAB7"/>
<dbReference type="PROSITE" id="PS50082">
    <property type="entry name" value="WD_REPEATS_2"/>
    <property type="match status" value="1"/>
</dbReference>
<gene>
    <name evidence="7" type="ORF">PhCBS80983_g01971</name>
</gene>
<protein>
    <recommendedName>
        <fullName evidence="6">Small-subunit processome Utp12 domain-containing protein</fullName>
    </recommendedName>
</protein>
<dbReference type="InterPro" id="IPR052414">
    <property type="entry name" value="U3_snoRNA-assoc_WDR"/>
</dbReference>
<comment type="similarity">
    <text evidence="3">Belongs to the UTP5 family.</text>
</comment>
<evidence type="ECO:0000259" key="6">
    <source>
        <dbReference type="Pfam" id="PF04003"/>
    </source>
</evidence>
<dbReference type="GO" id="GO:0005730">
    <property type="term" value="C:nucleolus"/>
    <property type="evidence" value="ECO:0007669"/>
    <property type="project" value="TreeGrafter"/>
</dbReference>